<dbReference type="KEGG" id="mstr:EGN60_01540"/>
<dbReference type="EMBL" id="CP034044">
    <property type="protein sequence ID" value="AZG68647.1"/>
    <property type="molecule type" value="Genomic_DNA"/>
</dbReference>
<accession>A0A3G8LH39</accession>
<evidence type="ECO:0000313" key="2">
    <source>
        <dbReference type="Proteomes" id="UP000275883"/>
    </source>
</evidence>
<dbReference type="RefSeq" id="WP_124724341.1">
    <property type="nucleotide sequence ID" value="NZ_CP034044.1"/>
</dbReference>
<name>A0A3G8LH39_9MOLU</name>
<dbReference type="AlphaFoldDB" id="A0A3G8LH39"/>
<reference evidence="1 2" key="1">
    <citation type="submission" date="2018-11" db="EMBL/GenBank/DDBJ databases">
        <title>Genome sequence of Mycoplasma struthionis sp. nov.</title>
        <authorList>
            <person name="Spergser J."/>
        </authorList>
    </citation>
    <scope>NUCLEOTIDE SEQUENCE [LARGE SCALE GENOMIC DNA]</scope>
    <source>
        <strain evidence="1 2">237IA</strain>
    </source>
</reference>
<evidence type="ECO:0000313" key="1">
    <source>
        <dbReference type="EMBL" id="AZG68647.1"/>
    </source>
</evidence>
<protein>
    <submittedName>
        <fullName evidence="1">Uncharacterized protein</fullName>
    </submittedName>
</protein>
<organism evidence="1 2">
    <name type="scientific">Mycoplasma struthionis</name>
    <dbReference type="NCBI Taxonomy" id="538220"/>
    <lineage>
        <taxon>Bacteria</taxon>
        <taxon>Bacillati</taxon>
        <taxon>Mycoplasmatota</taxon>
        <taxon>Mollicutes</taxon>
        <taxon>Mycoplasmataceae</taxon>
        <taxon>Mycoplasma</taxon>
    </lineage>
</organism>
<gene>
    <name evidence="1" type="ORF">EGN60_01540</name>
</gene>
<dbReference type="Proteomes" id="UP000275883">
    <property type="component" value="Chromosome"/>
</dbReference>
<proteinExistence type="predicted"/>
<sequence length="182" mass="21484">MAIILKNDRLLVIQVSNSVASEKAQHFDTNDTFDYGYYMDGKQEEIKKFFNNFEGEFYINFSEVYSVCKDMFDDIKNNGLETVFKSELIVQEKSLECIHWLIIAENSLIPIKKPLINENNEYLKFDNMQQAMKIFRNFCLGDLTDIYINKIGHNGYILSVRPIENYLEKIKINYTKWAKKDN</sequence>
<keyword evidence="2" id="KW-1185">Reference proteome</keyword>